<sequence>MKAYTRPLTSIVIALSGITASYADTLQDVYELALNNDAKLKAAEANYRANIETEEQAFSQLLPQIVGSASYTKTDNDVLNKGANLNPGVPNAFFTVTDTQTDSEDENYSISLQQKVFDLPTWFTFKGGKAITKQAEAQLAADQQALIVRTVEAYFNVLRAKDNLEAAKAEEQATKRQLEQTQQRYDVGLIAITDVHEARAVYDNTMVQRLSFEDELGTAYEAISVLTGHNHNNLWELREDYAITAPVPAERDEWVEFALNNNHQLAAARAATEASHLSAKSKKMEHMPKVTASYSYNDNSRDGDSHSRTYDADDFFYNDTEGSTWGVTLTIPIYSGGGVSSQRREAYERYNATLQNEIDTRRTIIQSTRSLHLNVMTDVQRVKARARSITSTRSALEATEAGYEVGTRNIVDVLQARRSLYAAIRDYANSRYDYVLNMLKLKQQAGTLSPQDVINLNKALVTASDPTANSISFSAYQP</sequence>
<comment type="similarity">
    <text evidence="2">Belongs to the outer membrane factor (OMF) (TC 1.B.17) family.</text>
</comment>
<dbReference type="Proteomes" id="UP001069090">
    <property type="component" value="Unassembled WGS sequence"/>
</dbReference>
<keyword evidence="10" id="KW-1185">Reference proteome</keyword>
<dbReference type="InterPro" id="IPR003423">
    <property type="entry name" value="OMP_efflux"/>
</dbReference>
<evidence type="ECO:0000256" key="5">
    <source>
        <dbReference type="ARBA" id="ARBA00022692"/>
    </source>
</evidence>
<dbReference type="GO" id="GO:0009279">
    <property type="term" value="C:cell outer membrane"/>
    <property type="evidence" value="ECO:0007669"/>
    <property type="project" value="UniProtKB-SubCell"/>
</dbReference>
<evidence type="ECO:0000256" key="4">
    <source>
        <dbReference type="ARBA" id="ARBA00022452"/>
    </source>
</evidence>
<keyword evidence="6" id="KW-0472">Membrane</keyword>
<keyword evidence="4" id="KW-1134">Transmembrane beta strand</keyword>
<keyword evidence="5" id="KW-0812">Transmembrane</keyword>
<dbReference type="GO" id="GO:0015562">
    <property type="term" value="F:efflux transmembrane transporter activity"/>
    <property type="evidence" value="ECO:0007669"/>
    <property type="project" value="InterPro"/>
</dbReference>
<feature type="coiled-coil region" evidence="8">
    <location>
        <begin position="157"/>
        <end position="184"/>
    </location>
</feature>
<dbReference type="EMBL" id="JAPTGG010000004">
    <property type="protein sequence ID" value="MCZ0864883.1"/>
    <property type="molecule type" value="Genomic_DNA"/>
</dbReference>
<dbReference type="PANTHER" id="PTHR30026:SF20">
    <property type="entry name" value="OUTER MEMBRANE PROTEIN TOLC"/>
    <property type="match status" value="1"/>
</dbReference>
<dbReference type="Gene3D" id="1.20.1600.10">
    <property type="entry name" value="Outer membrane efflux proteins (OEP)"/>
    <property type="match status" value="1"/>
</dbReference>
<keyword evidence="3" id="KW-0813">Transport</keyword>
<evidence type="ECO:0000256" key="1">
    <source>
        <dbReference type="ARBA" id="ARBA00004442"/>
    </source>
</evidence>
<evidence type="ECO:0000313" key="10">
    <source>
        <dbReference type="Proteomes" id="UP001069090"/>
    </source>
</evidence>
<evidence type="ECO:0000256" key="2">
    <source>
        <dbReference type="ARBA" id="ARBA00007613"/>
    </source>
</evidence>
<proteinExistence type="inferred from homology"/>
<evidence type="ECO:0000256" key="8">
    <source>
        <dbReference type="SAM" id="Coils"/>
    </source>
</evidence>
<evidence type="ECO:0000256" key="3">
    <source>
        <dbReference type="ARBA" id="ARBA00022448"/>
    </source>
</evidence>
<comment type="caution">
    <text evidence="9">The sequence shown here is derived from an EMBL/GenBank/DDBJ whole genome shotgun (WGS) entry which is preliminary data.</text>
</comment>
<dbReference type="SUPFAM" id="SSF56954">
    <property type="entry name" value="Outer membrane efflux proteins (OEP)"/>
    <property type="match status" value="1"/>
</dbReference>
<name>A0A9J6RK77_9GAMM</name>
<accession>A0A9J6RK77</accession>
<protein>
    <submittedName>
        <fullName evidence="9">TolC family outer membrane protein</fullName>
    </submittedName>
</protein>
<reference evidence="9 10" key="1">
    <citation type="submission" date="2022-12" db="EMBL/GenBank/DDBJ databases">
        <title>Dasania phycosphaerae sp. nov., isolated from particulate material of the south coast of Korea.</title>
        <authorList>
            <person name="Jiang Y."/>
        </authorList>
    </citation>
    <scope>NUCLEOTIDE SEQUENCE [LARGE SCALE GENOMIC DNA]</scope>
    <source>
        <strain evidence="9 10">GY-19</strain>
    </source>
</reference>
<keyword evidence="7" id="KW-0998">Cell outer membrane</keyword>
<dbReference type="InterPro" id="IPR051906">
    <property type="entry name" value="TolC-like"/>
</dbReference>
<dbReference type="GO" id="GO:1990281">
    <property type="term" value="C:efflux pump complex"/>
    <property type="evidence" value="ECO:0007669"/>
    <property type="project" value="TreeGrafter"/>
</dbReference>
<comment type="subcellular location">
    <subcellularLocation>
        <location evidence="1">Cell outer membrane</location>
    </subcellularLocation>
</comment>
<organism evidence="9 10">
    <name type="scientific">Dasania phycosphaerae</name>
    <dbReference type="NCBI Taxonomy" id="2950436"/>
    <lineage>
        <taxon>Bacteria</taxon>
        <taxon>Pseudomonadati</taxon>
        <taxon>Pseudomonadota</taxon>
        <taxon>Gammaproteobacteria</taxon>
        <taxon>Cellvibrionales</taxon>
        <taxon>Spongiibacteraceae</taxon>
        <taxon>Dasania</taxon>
    </lineage>
</organism>
<gene>
    <name evidence="9" type="ORF">O0V09_06705</name>
</gene>
<dbReference type="AlphaFoldDB" id="A0A9J6RK77"/>
<evidence type="ECO:0000256" key="6">
    <source>
        <dbReference type="ARBA" id="ARBA00023136"/>
    </source>
</evidence>
<dbReference type="RefSeq" id="WP_258331036.1">
    <property type="nucleotide sequence ID" value="NZ_JAPTGG010000004.1"/>
</dbReference>
<dbReference type="GO" id="GO:0015288">
    <property type="term" value="F:porin activity"/>
    <property type="evidence" value="ECO:0007669"/>
    <property type="project" value="TreeGrafter"/>
</dbReference>
<dbReference type="Pfam" id="PF02321">
    <property type="entry name" value="OEP"/>
    <property type="match status" value="2"/>
</dbReference>
<keyword evidence="8" id="KW-0175">Coiled coil</keyword>
<evidence type="ECO:0000313" key="9">
    <source>
        <dbReference type="EMBL" id="MCZ0864883.1"/>
    </source>
</evidence>
<dbReference type="InterPro" id="IPR010130">
    <property type="entry name" value="T1SS_OMP_TolC"/>
</dbReference>
<dbReference type="NCBIfam" id="TIGR01844">
    <property type="entry name" value="type_I_sec_TolC"/>
    <property type="match status" value="1"/>
</dbReference>
<evidence type="ECO:0000256" key="7">
    <source>
        <dbReference type="ARBA" id="ARBA00023237"/>
    </source>
</evidence>
<dbReference type="PANTHER" id="PTHR30026">
    <property type="entry name" value="OUTER MEMBRANE PROTEIN TOLC"/>
    <property type="match status" value="1"/>
</dbReference>